<dbReference type="InterPro" id="IPR050155">
    <property type="entry name" value="HAD-like_hydrolase_sf"/>
</dbReference>
<keyword evidence="5 9" id="KW-0704">Schiff base</keyword>
<dbReference type="Gene3D" id="1.10.150.240">
    <property type="entry name" value="Putative phosphatase, domain 2"/>
    <property type="match status" value="1"/>
</dbReference>
<proteinExistence type="inferred from homology"/>
<feature type="binding site" evidence="9">
    <location>
        <position position="12"/>
    </location>
    <ligand>
        <name>Mg(2+)</name>
        <dbReference type="ChEBI" id="CHEBI:18420"/>
    </ligand>
</feature>
<accession>A0A0M2T220</accession>
<comment type="subunit">
    <text evidence="1 9">Homodimer.</text>
</comment>
<dbReference type="SFLD" id="SFLDG01135">
    <property type="entry name" value="C1.5.6:_HAD__Beta-PGM__Phospha"/>
    <property type="match status" value="1"/>
</dbReference>
<protein>
    <recommendedName>
        <fullName evidence="8 9">Phosphonoacetaldehyde hydrolase</fullName>
        <shortName evidence="9">Phosphonatase</shortName>
        <ecNumber evidence="8 9">3.11.1.1</ecNumber>
    </recommendedName>
    <alternativeName>
        <fullName evidence="9">Phosphonoacetaldehyde phosphonohydrolase</fullName>
    </alternativeName>
</protein>
<evidence type="ECO:0000256" key="4">
    <source>
        <dbReference type="ARBA" id="ARBA00022842"/>
    </source>
</evidence>
<reference evidence="10 11" key="1">
    <citation type="submission" date="2015-04" db="EMBL/GenBank/DDBJ databases">
        <title>Taxonomic description and genome sequence of Bacillus campisalis sp. nov., a novel member of the genus Bacillus isolated from solar saltern.</title>
        <authorList>
            <person name="Mathan Kumar R."/>
            <person name="Kaur G."/>
            <person name="Kumar A."/>
            <person name="Singh N.K."/>
            <person name="Kaur N."/>
            <person name="Kumar N."/>
            <person name="Mayilraj S."/>
        </authorList>
    </citation>
    <scope>NUCLEOTIDE SEQUENCE [LARGE SCALE GENOMIC DNA]</scope>
    <source>
        <strain evidence="10 11">SA2-6</strain>
    </source>
</reference>
<dbReference type="FunFam" id="1.10.150.240:FF:000006">
    <property type="entry name" value="Phosphonoacetaldehyde hydrolase"/>
    <property type="match status" value="1"/>
</dbReference>
<evidence type="ECO:0000256" key="8">
    <source>
        <dbReference type="ARBA" id="ARBA00066472"/>
    </source>
</evidence>
<evidence type="ECO:0000256" key="3">
    <source>
        <dbReference type="ARBA" id="ARBA00022801"/>
    </source>
</evidence>
<dbReference type="Pfam" id="PF00702">
    <property type="entry name" value="Hydrolase"/>
    <property type="match status" value="1"/>
</dbReference>
<dbReference type="InterPro" id="IPR023214">
    <property type="entry name" value="HAD_sf"/>
</dbReference>
<feature type="binding site" evidence="9">
    <location>
        <position position="185"/>
    </location>
    <ligand>
        <name>Mg(2+)</name>
        <dbReference type="ChEBI" id="CHEBI:18420"/>
    </ligand>
</feature>
<evidence type="ECO:0000256" key="7">
    <source>
        <dbReference type="ARBA" id="ARBA00056573"/>
    </source>
</evidence>
<dbReference type="InterPro" id="IPR023198">
    <property type="entry name" value="PGP-like_dom2"/>
</dbReference>
<comment type="function">
    <text evidence="7 9">Involved in phosphonate degradation.</text>
</comment>
<dbReference type="OrthoDB" id="5504491at2"/>
<dbReference type="RefSeq" id="WP_046521962.1">
    <property type="nucleotide sequence ID" value="NZ_LAYY01000001.1"/>
</dbReference>
<feature type="active site" description="Nucleophile" evidence="9">
    <location>
        <position position="10"/>
    </location>
</feature>
<evidence type="ECO:0000256" key="1">
    <source>
        <dbReference type="ARBA" id="ARBA00011738"/>
    </source>
</evidence>
<dbReference type="Proteomes" id="UP000034166">
    <property type="component" value="Unassembled WGS sequence"/>
</dbReference>
<keyword evidence="4 9" id="KW-0460">Magnesium</keyword>
<dbReference type="InterPro" id="IPR036412">
    <property type="entry name" value="HAD-like_sf"/>
</dbReference>
<dbReference type="PANTHER" id="PTHR43434">
    <property type="entry name" value="PHOSPHOGLYCOLATE PHOSPHATASE"/>
    <property type="match status" value="1"/>
</dbReference>
<dbReference type="GO" id="GO:0008967">
    <property type="term" value="F:phosphoglycolate phosphatase activity"/>
    <property type="evidence" value="ECO:0007669"/>
    <property type="project" value="TreeGrafter"/>
</dbReference>
<dbReference type="SUPFAM" id="SSF56784">
    <property type="entry name" value="HAD-like"/>
    <property type="match status" value="1"/>
</dbReference>
<dbReference type="HAMAP" id="MF_01375">
    <property type="entry name" value="PhnX"/>
    <property type="match status" value="1"/>
</dbReference>
<dbReference type="CDD" id="cd02586">
    <property type="entry name" value="HAD_PHN"/>
    <property type="match status" value="1"/>
</dbReference>
<keyword evidence="3 9" id="KW-0378">Hydrolase</keyword>
<dbReference type="PATRIC" id="fig|1408103.3.peg.398"/>
<dbReference type="InterPro" id="IPR006323">
    <property type="entry name" value="Phosphonoacetald_hydro"/>
</dbReference>
<comment type="caution">
    <text evidence="10">The sequence shown here is derived from an EMBL/GenBank/DDBJ whole genome shotgun (WGS) entry which is preliminary data.</text>
</comment>
<keyword evidence="11" id="KW-1185">Reference proteome</keyword>
<dbReference type="PANTHER" id="PTHR43434:SF19">
    <property type="entry name" value="PHOSPHONOACETALDEHYDE HYDROLASE"/>
    <property type="match status" value="1"/>
</dbReference>
<dbReference type="NCBIfam" id="TIGR01422">
    <property type="entry name" value="phosphonatase"/>
    <property type="match status" value="1"/>
</dbReference>
<dbReference type="SFLD" id="SFLDG01129">
    <property type="entry name" value="C1.5:_HAD__Beta-PGM__Phosphata"/>
    <property type="match status" value="1"/>
</dbReference>
<dbReference type="GO" id="GO:0005829">
    <property type="term" value="C:cytosol"/>
    <property type="evidence" value="ECO:0007669"/>
    <property type="project" value="TreeGrafter"/>
</dbReference>
<dbReference type="GO" id="GO:0050194">
    <property type="term" value="F:phosphonoacetaldehyde hydrolase activity"/>
    <property type="evidence" value="ECO:0007669"/>
    <property type="project" value="UniProtKB-UniRule"/>
</dbReference>
<name>A0A0M2T220_9BACI</name>
<dbReference type="GO" id="GO:0000287">
    <property type="term" value="F:magnesium ion binding"/>
    <property type="evidence" value="ECO:0007669"/>
    <property type="project" value="UniProtKB-UniRule"/>
</dbReference>
<dbReference type="SFLD" id="SFLDS00003">
    <property type="entry name" value="Haloacid_Dehalogenase"/>
    <property type="match status" value="1"/>
</dbReference>
<comment type="catalytic activity">
    <reaction evidence="6 9">
        <text>phosphonoacetaldehyde + H2O = acetaldehyde + phosphate + H(+)</text>
        <dbReference type="Rhea" id="RHEA:18905"/>
        <dbReference type="ChEBI" id="CHEBI:15343"/>
        <dbReference type="ChEBI" id="CHEBI:15377"/>
        <dbReference type="ChEBI" id="CHEBI:15378"/>
        <dbReference type="ChEBI" id="CHEBI:43474"/>
        <dbReference type="ChEBI" id="CHEBI:58383"/>
        <dbReference type="EC" id="3.11.1.1"/>
    </reaction>
</comment>
<evidence type="ECO:0000256" key="2">
    <source>
        <dbReference type="ARBA" id="ARBA00022723"/>
    </source>
</evidence>
<dbReference type="GO" id="GO:0019700">
    <property type="term" value="P:organic phosphonate catabolic process"/>
    <property type="evidence" value="ECO:0007669"/>
    <property type="project" value="InterPro"/>
</dbReference>
<dbReference type="AlphaFoldDB" id="A0A0M2T220"/>
<organism evidence="10 11">
    <name type="scientific">Mesobacillus campisalis</name>
    <dbReference type="NCBI Taxonomy" id="1408103"/>
    <lineage>
        <taxon>Bacteria</taxon>
        <taxon>Bacillati</taxon>
        <taxon>Bacillota</taxon>
        <taxon>Bacilli</taxon>
        <taxon>Bacillales</taxon>
        <taxon>Bacillaceae</taxon>
        <taxon>Mesobacillus</taxon>
    </lineage>
</organism>
<dbReference type="EC" id="3.11.1.1" evidence="8 9"/>
<evidence type="ECO:0000256" key="5">
    <source>
        <dbReference type="ARBA" id="ARBA00023270"/>
    </source>
</evidence>
<keyword evidence="2 9" id="KW-0479">Metal-binding</keyword>
<comment type="similarity">
    <text evidence="9">Belongs to the HAD-like hydrolase superfamily. PhnX family.</text>
</comment>
<feature type="active site" description="Schiff-base intermediate with substrate" evidence="9">
    <location>
        <position position="51"/>
    </location>
</feature>
<dbReference type="EMBL" id="LAYY01000001">
    <property type="protein sequence ID" value="KKK40021.1"/>
    <property type="molecule type" value="Genomic_DNA"/>
</dbReference>
<feature type="binding site" evidence="9">
    <location>
        <position position="10"/>
    </location>
    <ligand>
        <name>Mg(2+)</name>
        <dbReference type="ChEBI" id="CHEBI:18420"/>
    </ligand>
</feature>
<comment type="cofactor">
    <cofactor evidence="9">
        <name>Mg(2+)</name>
        <dbReference type="ChEBI" id="CHEBI:18420"/>
    </cofactor>
    <text evidence="9">Binds 1 Mg(2+) ion per subunit.</text>
</comment>
<gene>
    <name evidence="9" type="primary">phnX</name>
    <name evidence="10" type="ORF">WQ57_01775</name>
</gene>
<sequence length="268" mass="29741">MNKVEGVIFDWAGTAVDFGCFAPVNVFIDIFKQAGIEVTMAEAREPMGMLKIDHIRAMLSMPRISALWEEKYGQAFTEQDVEKLYAEFEPALMSSLSEYTDPIPEVVETVQTLRDQGMKIGSTTGYTQTMMDVVVPNARKKGYSPDFYITPDGTHSIGRPYPYMIFRNIEALELSASWKAVKVGDTASDIKEAVNAGVWAVGVVIGSSEMGLSLDEFNALSKEEQEKAISKTEKSFIQNGADFTIKSMSELPQLIEKINHLISEGKRP</sequence>
<dbReference type="Gene3D" id="3.40.50.1000">
    <property type="entry name" value="HAD superfamily/HAD-like"/>
    <property type="match status" value="1"/>
</dbReference>
<evidence type="ECO:0000256" key="6">
    <source>
        <dbReference type="ARBA" id="ARBA00052005"/>
    </source>
</evidence>
<dbReference type="GO" id="GO:0006281">
    <property type="term" value="P:DNA repair"/>
    <property type="evidence" value="ECO:0007669"/>
    <property type="project" value="TreeGrafter"/>
</dbReference>
<evidence type="ECO:0000313" key="11">
    <source>
        <dbReference type="Proteomes" id="UP000034166"/>
    </source>
</evidence>
<evidence type="ECO:0000256" key="9">
    <source>
        <dbReference type="HAMAP-Rule" id="MF_01375"/>
    </source>
</evidence>
<evidence type="ECO:0000313" key="10">
    <source>
        <dbReference type="EMBL" id="KKK40021.1"/>
    </source>
</evidence>